<evidence type="ECO:0000313" key="4">
    <source>
        <dbReference type="Proteomes" id="UP000244989"/>
    </source>
</evidence>
<evidence type="ECO:0000256" key="1">
    <source>
        <dbReference type="SAM" id="MobiDB-lite"/>
    </source>
</evidence>
<evidence type="ECO:0000259" key="2">
    <source>
        <dbReference type="Pfam" id="PF05651"/>
    </source>
</evidence>
<evidence type="ECO:0000313" key="3">
    <source>
        <dbReference type="EMBL" id="PWC02265.1"/>
    </source>
</evidence>
<gene>
    <name evidence="3" type="ORF">DF222_02695</name>
</gene>
<keyword evidence="4" id="KW-1185">Reference proteome</keyword>
<feature type="domain" description="Putative sugar diacid recognition" evidence="2">
    <location>
        <begin position="79"/>
        <end position="137"/>
    </location>
</feature>
<sequence>MDTPLRDHDDHEHDRHCEGGNQRNAGHFSSLMQKTQPMKERLGLDAARRLRSAAHGSHRNVFYSTLSSYDLVVEISLDNAQRIVSEISSVLGTDVNLMDQTAAIIASTDPSRVGTHHPGAEKVITEKLDQLIITSENHLPAPVLALICRSGTKPTSPGSSASLATQPRSLPPPTS</sequence>
<protein>
    <recommendedName>
        <fullName evidence="2">Putative sugar diacid recognition domain-containing protein</fullName>
    </recommendedName>
</protein>
<dbReference type="Pfam" id="PF05651">
    <property type="entry name" value="Diacid_rec"/>
    <property type="match status" value="1"/>
</dbReference>
<feature type="compositionally biased region" description="Polar residues" evidence="1">
    <location>
        <begin position="152"/>
        <end position="168"/>
    </location>
</feature>
<proteinExistence type="predicted"/>
<dbReference type="KEGG" id="cyz:C3B44_05475"/>
<dbReference type="AlphaFoldDB" id="A0A2U1T8H4"/>
<feature type="compositionally biased region" description="Basic and acidic residues" evidence="1">
    <location>
        <begin position="1"/>
        <end position="18"/>
    </location>
</feature>
<dbReference type="EMBL" id="QEEZ01000004">
    <property type="protein sequence ID" value="PWC02265.1"/>
    <property type="molecule type" value="Genomic_DNA"/>
</dbReference>
<organism evidence="3 4">
    <name type="scientific">Corynebacterium yudongzhengii</name>
    <dbReference type="NCBI Taxonomy" id="2080740"/>
    <lineage>
        <taxon>Bacteria</taxon>
        <taxon>Bacillati</taxon>
        <taxon>Actinomycetota</taxon>
        <taxon>Actinomycetes</taxon>
        <taxon>Mycobacteriales</taxon>
        <taxon>Corynebacteriaceae</taxon>
        <taxon>Corynebacterium</taxon>
    </lineage>
</organism>
<name>A0A2U1T8H4_9CORY</name>
<dbReference type="InterPro" id="IPR008599">
    <property type="entry name" value="Diacid_rec"/>
</dbReference>
<reference evidence="4" key="1">
    <citation type="submission" date="2018-04" db="EMBL/GenBank/DDBJ databases">
        <authorList>
            <person name="Liu S."/>
            <person name="Wang Z."/>
            <person name="Li J."/>
        </authorList>
    </citation>
    <scope>NUCLEOTIDE SEQUENCE [LARGE SCALE GENOMIC DNA]</scope>
    <source>
        <strain evidence="4">2189</strain>
    </source>
</reference>
<feature type="region of interest" description="Disordered" evidence="1">
    <location>
        <begin position="152"/>
        <end position="175"/>
    </location>
</feature>
<dbReference type="Proteomes" id="UP000244989">
    <property type="component" value="Unassembled WGS sequence"/>
</dbReference>
<feature type="region of interest" description="Disordered" evidence="1">
    <location>
        <begin position="1"/>
        <end position="30"/>
    </location>
</feature>
<accession>A0A2U1T8H4</accession>
<comment type="caution">
    <text evidence="3">The sequence shown here is derived from an EMBL/GenBank/DDBJ whole genome shotgun (WGS) entry which is preliminary data.</text>
</comment>